<dbReference type="RefSeq" id="WP_227875169.1">
    <property type="nucleotide sequence ID" value="NZ_CP021377.1"/>
</dbReference>
<protein>
    <submittedName>
        <fullName evidence="1">Uncharacterized protein</fullName>
    </submittedName>
</protein>
<proteinExistence type="predicted"/>
<dbReference type="KEGG" id="opf:CBP31_06340"/>
<evidence type="ECO:0000313" key="2">
    <source>
        <dbReference type="Proteomes" id="UP000243937"/>
    </source>
</evidence>
<dbReference type="EMBL" id="CP021377">
    <property type="protein sequence ID" value="ART82292.1"/>
    <property type="molecule type" value="Genomic_DNA"/>
</dbReference>
<name>A0A1Y0D443_9GAMM</name>
<sequence length="1557" mass="178660">MKWTLDEDIQLLTLLRQHFTSLIKYSRLDARSPFSQQLHTAFNSPHRDAAALLFRLKEANILAFASRPTGNADQQRFKCLLQDDMALYDYRVTFPTIRKSQNPATVAEVLKCFDVSNPHQPVSDIIGEIAAVLSLVPMQVEKILIENDQLFINRYRQLARCETSTCRKLGLSDQITKQAPDAALIDDVNACRARASELYHVHERDGAEVIFSSDGTGFGKSYGVIQGYVEYLERFTSTQALDHLPLEGGFTNLLFMSPQKSQIDLDNRQKERILAAGGEFICVVSRKDTAELDFIDWGSGLKNRERYTHWYEGAKTSTFIGSEMRRLNYLIAQIDRCEAQIEQQAGVGTLDAIHEKEMAEEQLKNHRHSLRSTIESACKTLFGPGCAAPSVQEYIRLGIEARRERAQKTVQMLAMGKTAPKVSVYEVYLEIIKQVLPFEVCRYLPSVLLMTTNKFDTSTYRLATLKRGEGVRFEPVSFDLLVGGKLKPEEPQISTMAGKSHAEQVDYLRTEHFQLNPDCPFRRNNIRFTVVIDELHEAYTRLEDSCHVRLVKKENNLAHVFSVTGRIYNAVLSLERRGKPLEEQTTFEREKVQFITAIRELLANKCELSSGTTLDSVLKMFRDQLGAFEVNGSSADRIISLTRNVFSFNAKMYVNEEGLKRIRLRNSEGDITRTELYYEVEGDTGDTNPTLHDLFQLVSAILAACAQITNRHFKRWVKNGGQDNASSQNTPLGEFVDAANTVAGEVRHVFDRTTDENLIIDHFYTYLQPKTVFTMTPVAELNYVNKGAERTIILAFEMDLVKELPEAMLLRLLTGTNNKVIGLSATSGFSHTKNGNFSRHFLQRYAQNLGYRVVERDRNDISMLKDLRELRAQIRTVDFKVFDAEQTMLTDTYEHNPAFKAVYNDFMTALQNPLQDALNNKYKKRQHYRELEALLLAAYEGKNSLILSLSGGFKKAFAQAYRQHQTTWRQQYGMSSKCDPKHDKRHDKILTFTPFKGRHTIRLIFFDSPLANIEDIKQETYIQDENSVLVFMSTYNSAGTGLNYFVRYHDGNLNDTEAPRLEVDFQRLVLINSSFYSEVVGNGAHLNTLPNYVSVLKHLADDIADHKMVEFNINFAQGDNYRLLMAEHDMSLFKVIMQAIGRIERRDTWLKTEVFLPSDVIHNVAFQFAGLSESAGNEVVLESMSLLNYRLKEFCEAMNSTLSFSTFEQRSSFEKRILSNGRRIDDVHKRILKTGWINRVRDGDFEYLELCNLFRDPDSFANPERWLEKLQANPLYAANKQMQAIHNTLFISRQQGEQQIMLCHKRGADGLAHKDYSALSDFAGGAREYRPQLTIFPQYSKYVDPTRGNLVGELIRDCDKIQKTAFDSLLPHPKLVPLLKGNVGEYLFDKVLAHYGVQPLKDLEVFERLGPLVYEFFDRFIEVEDDLICVDVKRWATKLDDLDRAEETIEKSGKKISQIRSIANQTADAKGQSQIREALSGRYQCIKFFYLNAAYCQNPNNLMWEENRDHSIHYLNLLQADHQYYQPVDRERKRRQEKSRLKMTMHINPMLHSLLGL</sequence>
<organism evidence="1 2">
    <name type="scientific">Oceanisphaera profunda</name>
    <dbReference type="NCBI Taxonomy" id="1416627"/>
    <lineage>
        <taxon>Bacteria</taxon>
        <taxon>Pseudomonadati</taxon>
        <taxon>Pseudomonadota</taxon>
        <taxon>Gammaproteobacteria</taxon>
        <taxon>Aeromonadales</taxon>
        <taxon>Aeromonadaceae</taxon>
        <taxon>Oceanisphaera</taxon>
    </lineage>
</organism>
<reference evidence="1 2" key="1">
    <citation type="journal article" date="2014" name="Int. J. Syst. Evol. Microbiol.">
        <title>Oceanisphaera profunda sp. nov., a marine bacterium isolated from deep-sea sediment, and emended description of the genus Oceanisphaera.</title>
        <authorList>
            <person name="Xu Z."/>
            <person name="Zhang X.Y."/>
            <person name="Su H.N."/>
            <person name="Yu Z.C."/>
            <person name="Liu C."/>
            <person name="Li H."/>
            <person name="Chen X.L."/>
            <person name="Song X.Y."/>
            <person name="Xie B.B."/>
            <person name="Qin Q.L."/>
            <person name="Zhou B.C."/>
            <person name="Shi M."/>
            <person name="Huang Y."/>
            <person name="Zhang Y.Z."/>
        </authorList>
    </citation>
    <scope>NUCLEOTIDE SEQUENCE [LARGE SCALE GENOMIC DNA]</scope>
    <source>
        <strain evidence="1 2">SM1222</strain>
    </source>
</reference>
<dbReference type="Proteomes" id="UP000243937">
    <property type="component" value="Chromosome"/>
</dbReference>
<keyword evidence="2" id="KW-1185">Reference proteome</keyword>
<accession>A0A1Y0D443</accession>
<evidence type="ECO:0000313" key="1">
    <source>
        <dbReference type="EMBL" id="ART82292.1"/>
    </source>
</evidence>
<gene>
    <name evidence="1" type="ORF">CBP31_06340</name>
</gene>